<dbReference type="Proteomes" id="UP001501358">
    <property type="component" value="Unassembled WGS sequence"/>
</dbReference>
<feature type="region of interest" description="Disordered" evidence="1">
    <location>
        <begin position="86"/>
        <end position="122"/>
    </location>
</feature>
<organism evidence="2 3">
    <name type="scientific">Streptomyces thermolineatus</name>
    <dbReference type="NCBI Taxonomy" id="44033"/>
    <lineage>
        <taxon>Bacteria</taxon>
        <taxon>Bacillati</taxon>
        <taxon>Actinomycetota</taxon>
        <taxon>Actinomycetes</taxon>
        <taxon>Kitasatosporales</taxon>
        <taxon>Streptomycetaceae</taxon>
        <taxon>Streptomyces</taxon>
    </lineage>
</organism>
<feature type="compositionally biased region" description="Low complexity" evidence="1">
    <location>
        <begin position="107"/>
        <end position="122"/>
    </location>
</feature>
<name>A0ABP5ZN26_9ACTN</name>
<dbReference type="EMBL" id="BAAATA010000026">
    <property type="protein sequence ID" value="GAA2499244.1"/>
    <property type="molecule type" value="Genomic_DNA"/>
</dbReference>
<keyword evidence="3" id="KW-1185">Reference proteome</keyword>
<evidence type="ECO:0000256" key="1">
    <source>
        <dbReference type="SAM" id="MobiDB-lite"/>
    </source>
</evidence>
<reference evidence="3" key="1">
    <citation type="journal article" date="2019" name="Int. J. Syst. Evol. Microbiol.">
        <title>The Global Catalogue of Microorganisms (GCM) 10K type strain sequencing project: providing services to taxonomists for standard genome sequencing and annotation.</title>
        <authorList>
            <consortium name="The Broad Institute Genomics Platform"/>
            <consortium name="The Broad Institute Genome Sequencing Center for Infectious Disease"/>
            <person name="Wu L."/>
            <person name="Ma J."/>
        </authorList>
    </citation>
    <scope>NUCLEOTIDE SEQUENCE [LARGE SCALE GENOMIC DNA]</scope>
    <source>
        <strain evidence="3">JCM 6307</strain>
    </source>
</reference>
<accession>A0ABP5ZN26</accession>
<dbReference type="Gene3D" id="3.40.1050.10">
    <property type="entry name" value="Carbonic anhydrase"/>
    <property type="match status" value="1"/>
</dbReference>
<dbReference type="InterPro" id="IPR036874">
    <property type="entry name" value="Carbonic_anhydrase_sf"/>
</dbReference>
<evidence type="ECO:0000313" key="2">
    <source>
        <dbReference type="EMBL" id="GAA2499244.1"/>
    </source>
</evidence>
<proteinExistence type="predicted"/>
<gene>
    <name evidence="2" type="ORF">GCM10010406_39730</name>
</gene>
<sequence>MSDALPRTPATPREAFDLLTAGNLRFVTGAPRHPDRDAVRRADAAAARHPYAAVLGGSGSRPAAGIVFDRKPVDRVASGRAAVAGPTYRRAEGSVRTVASRGPDLPPDGAAAPATASTPADR</sequence>
<protein>
    <submittedName>
        <fullName evidence="2">Uncharacterized protein</fullName>
    </submittedName>
</protein>
<dbReference type="RefSeq" id="WP_344384533.1">
    <property type="nucleotide sequence ID" value="NZ_BAAATA010000026.1"/>
</dbReference>
<comment type="caution">
    <text evidence="2">The sequence shown here is derived from an EMBL/GenBank/DDBJ whole genome shotgun (WGS) entry which is preliminary data.</text>
</comment>
<evidence type="ECO:0000313" key="3">
    <source>
        <dbReference type="Proteomes" id="UP001501358"/>
    </source>
</evidence>